<dbReference type="InterPro" id="IPR036188">
    <property type="entry name" value="FAD/NAD-bd_sf"/>
</dbReference>
<dbReference type="GO" id="GO:0006144">
    <property type="term" value="P:purine nucleobase metabolic process"/>
    <property type="evidence" value="ECO:0007669"/>
    <property type="project" value="UniProtKB-KW"/>
</dbReference>
<dbReference type="InterPro" id="IPR050493">
    <property type="entry name" value="FAD-dep_Monooxygenase_BioMet"/>
</dbReference>
<sequence>MYDLKIVIIGAGIGGLTAGIALKQAGYQVEIYDRVRELRPVGAGISLWSNGVKVLNRLGLGQQMAKIGGQMDRMQYRSKTGELLNDVDLLPLITEVGQRPYPVARAELQEMLRQAYGDEIKTEHCCIGVEQNQQSATAIFENGQRATGDLVIAADGIRSVLRQHVLGEAVQPSYAGYINWNGLVPASPDLAPDNSWVIYVGDHKRASMMPVSERRFYFFFDVPLPSDTPADPSRYQAELFEHFKGWADPVQRLIERIDPDKTARPPIHDIRPFERFVRGRVALLGDAAHATCPDLGQGGCQALEDAFVLMQYLMTTNVTVEYALSRYEQDRMARANPVVEKARKRAEMIHGKDPEVTANWYHQLAHESPAEVTGAISKVILGGPLR</sequence>
<keyword evidence="4" id="KW-0659">Purine metabolism</keyword>
<keyword evidence="3" id="KW-0285">Flavoprotein</keyword>
<evidence type="ECO:0000256" key="3">
    <source>
        <dbReference type="ARBA" id="ARBA00022630"/>
    </source>
</evidence>
<comment type="cofactor">
    <cofactor evidence="1">
        <name>FAD</name>
        <dbReference type="ChEBI" id="CHEBI:57692"/>
    </cofactor>
</comment>
<evidence type="ECO:0000256" key="8">
    <source>
        <dbReference type="ARBA" id="ARBA00023033"/>
    </source>
</evidence>
<keyword evidence="7" id="KW-0520">NAD</keyword>
<evidence type="ECO:0000256" key="11">
    <source>
        <dbReference type="ARBA" id="ARBA00035262"/>
    </source>
</evidence>
<evidence type="ECO:0000256" key="7">
    <source>
        <dbReference type="ARBA" id="ARBA00023027"/>
    </source>
</evidence>
<keyword evidence="8" id="KW-0503">Monooxygenase</keyword>
<dbReference type="Proteomes" id="UP000707356">
    <property type="component" value="Unassembled WGS sequence"/>
</dbReference>
<comment type="similarity">
    <text evidence="9">Belongs to the FAD-dependent urate hydroxylase family.</text>
</comment>
<accession>A0A951P7V9</accession>
<evidence type="ECO:0000256" key="12">
    <source>
        <dbReference type="ARBA" id="ARBA00047521"/>
    </source>
</evidence>
<comment type="caution">
    <text evidence="14">The sequence shown here is derived from an EMBL/GenBank/DDBJ whole genome shotgun (WGS) entry which is preliminary data.</text>
</comment>
<dbReference type="GO" id="GO:0019628">
    <property type="term" value="P:urate catabolic process"/>
    <property type="evidence" value="ECO:0007669"/>
    <property type="project" value="InterPro"/>
</dbReference>
<comment type="catalytic activity">
    <reaction evidence="12">
        <text>urate + NADH + O2 + H(+) = 5-hydroxyisourate + NAD(+) + H2O</text>
        <dbReference type="Rhea" id="RHEA:27329"/>
        <dbReference type="ChEBI" id="CHEBI:15377"/>
        <dbReference type="ChEBI" id="CHEBI:15378"/>
        <dbReference type="ChEBI" id="CHEBI:15379"/>
        <dbReference type="ChEBI" id="CHEBI:17775"/>
        <dbReference type="ChEBI" id="CHEBI:18072"/>
        <dbReference type="ChEBI" id="CHEBI:57540"/>
        <dbReference type="ChEBI" id="CHEBI:57945"/>
        <dbReference type="EC" id="1.14.13.113"/>
    </reaction>
</comment>
<evidence type="ECO:0000256" key="1">
    <source>
        <dbReference type="ARBA" id="ARBA00001974"/>
    </source>
</evidence>
<dbReference type="EMBL" id="JAHHHV010000009">
    <property type="protein sequence ID" value="MBW4464247.1"/>
    <property type="molecule type" value="Genomic_DNA"/>
</dbReference>
<dbReference type="PRINTS" id="PR00420">
    <property type="entry name" value="RNGMNOXGNASE"/>
</dbReference>
<keyword evidence="6" id="KW-0560">Oxidoreductase</keyword>
<evidence type="ECO:0000256" key="4">
    <source>
        <dbReference type="ARBA" id="ARBA00022631"/>
    </source>
</evidence>
<dbReference type="NCBIfam" id="NF033623">
    <property type="entry name" value="urate_HpxO"/>
    <property type="match status" value="1"/>
</dbReference>
<organism evidence="14 15">
    <name type="scientific">Pegethrix bostrychoides GSE-TBD4-15B</name>
    <dbReference type="NCBI Taxonomy" id="2839662"/>
    <lineage>
        <taxon>Bacteria</taxon>
        <taxon>Bacillati</taxon>
        <taxon>Cyanobacteriota</taxon>
        <taxon>Cyanophyceae</taxon>
        <taxon>Oculatellales</taxon>
        <taxon>Oculatellaceae</taxon>
        <taxon>Pegethrix</taxon>
    </lineage>
</organism>
<evidence type="ECO:0000313" key="14">
    <source>
        <dbReference type="EMBL" id="MBW4464247.1"/>
    </source>
</evidence>
<dbReference type="PANTHER" id="PTHR13789">
    <property type="entry name" value="MONOOXYGENASE"/>
    <property type="match status" value="1"/>
</dbReference>
<dbReference type="Gene3D" id="3.50.50.60">
    <property type="entry name" value="FAD/NAD(P)-binding domain"/>
    <property type="match status" value="1"/>
</dbReference>
<proteinExistence type="inferred from homology"/>
<name>A0A951P7V9_9CYAN</name>
<evidence type="ECO:0000256" key="2">
    <source>
        <dbReference type="ARBA" id="ARBA00004705"/>
    </source>
</evidence>
<gene>
    <name evidence="14" type="primary">hpxO</name>
    <name evidence="14" type="ORF">KME07_02250</name>
</gene>
<reference evidence="14" key="2">
    <citation type="journal article" date="2022" name="Microbiol. Resour. Announc.">
        <title>Metagenome Sequencing to Explore Phylogenomics of Terrestrial Cyanobacteria.</title>
        <authorList>
            <person name="Ward R.D."/>
            <person name="Stajich J.E."/>
            <person name="Johansen J.R."/>
            <person name="Huntemann M."/>
            <person name="Clum A."/>
            <person name="Foster B."/>
            <person name="Foster B."/>
            <person name="Roux S."/>
            <person name="Palaniappan K."/>
            <person name="Varghese N."/>
            <person name="Mukherjee S."/>
            <person name="Reddy T.B.K."/>
            <person name="Daum C."/>
            <person name="Copeland A."/>
            <person name="Chen I.A."/>
            <person name="Ivanova N.N."/>
            <person name="Kyrpides N.C."/>
            <person name="Shapiro N."/>
            <person name="Eloe-Fadrosh E.A."/>
            <person name="Pietrasiak N."/>
        </authorList>
    </citation>
    <scope>NUCLEOTIDE SEQUENCE</scope>
    <source>
        <strain evidence="14">GSE-TBD4-15B</strain>
    </source>
</reference>
<comment type="pathway">
    <text evidence="2">Purine metabolism; urate degradation.</text>
</comment>
<dbReference type="GO" id="GO:0071949">
    <property type="term" value="F:FAD binding"/>
    <property type="evidence" value="ECO:0007669"/>
    <property type="project" value="InterPro"/>
</dbReference>
<evidence type="ECO:0000256" key="6">
    <source>
        <dbReference type="ARBA" id="ARBA00023002"/>
    </source>
</evidence>
<protein>
    <recommendedName>
        <fullName evidence="11">FAD-dependent urate hydroxylase</fullName>
        <ecNumber evidence="10">1.14.13.113</ecNumber>
    </recommendedName>
</protein>
<dbReference type="EC" id="1.14.13.113" evidence="10"/>
<reference evidence="14" key="1">
    <citation type="submission" date="2021-05" db="EMBL/GenBank/DDBJ databases">
        <authorList>
            <person name="Pietrasiak N."/>
            <person name="Ward R."/>
            <person name="Stajich J.E."/>
            <person name="Kurbessoian T."/>
        </authorList>
    </citation>
    <scope>NUCLEOTIDE SEQUENCE</scope>
    <source>
        <strain evidence="14">GSE-TBD4-15B</strain>
    </source>
</reference>
<evidence type="ECO:0000256" key="9">
    <source>
        <dbReference type="ARBA" id="ARBA00035121"/>
    </source>
</evidence>
<dbReference type="GO" id="GO:0004846">
    <property type="term" value="F:urate oxidase activity"/>
    <property type="evidence" value="ECO:0007669"/>
    <property type="project" value="InterPro"/>
</dbReference>
<dbReference type="InterPro" id="IPR002938">
    <property type="entry name" value="FAD-bd"/>
</dbReference>
<dbReference type="GO" id="GO:0102099">
    <property type="term" value="F:FAD-dependent urate hydroxylase activity"/>
    <property type="evidence" value="ECO:0007669"/>
    <property type="project" value="UniProtKB-EC"/>
</dbReference>
<evidence type="ECO:0000313" key="15">
    <source>
        <dbReference type="Proteomes" id="UP000707356"/>
    </source>
</evidence>
<dbReference type="AlphaFoldDB" id="A0A951P7V9"/>
<evidence type="ECO:0000259" key="13">
    <source>
        <dbReference type="Pfam" id="PF01494"/>
    </source>
</evidence>
<dbReference type="PANTHER" id="PTHR13789:SF309">
    <property type="entry name" value="PUTATIVE (AFU_ORTHOLOGUE AFUA_6G14510)-RELATED"/>
    <property type="match status" value="1"/>
</dbReference>
<evidence type="ECO:0000256" key="5">
    <source>
        <dbReference type="ARBA" id="ARBA00022827"/>
    </source>
</evidence>
<dbReference type="InterPro" id="IPR047712">
    <property type="entry name" value="HpxO"/>
</dbReference>
<dbReference type="Pfam" id="PF01494">
    <property type="entry name" value="FAD_binding_3"/>
    <property type="match status" value="1"/>
</dbReference>
<keyword evidence="5" id="KW-0274">FAD</keyword>
<evidence type="ECO:0000256" key="10">
    <source>
        <dbReference type="ARBA" id="ARBA00035128"/>
    </source>
</evidence>
<dbReference type="SUPFAM" id="SSF51905">
    <property type="entry name" value="FAD/NAD(P)-binding domain"/>
    <property type="match status" value="1"/>
</dbReference>
<feature type="domain" description="FAD-binding" evidence="13">
    <location>
        <begin position="4"/>
        <end position="341"/>
    </location>
</feature>